<dbReference type="Gene3D" id="1.10.10.60">
    <property type="entry name" value="Homeodomain-like"/>
    <property type="match status" value="1"/>
</dbReference>
<dbReference type="InterPro" id="IPR020449">
    <property type="entry name" value="Tscrpt_reg_AraC-type_HTH"/>
</dbReference>
<dbReference type="Pfam" id="PF12833">
    <property type="entry name" value="HTH_18"/>
    <property type="match status" value="1"/>
</dbReference>
<evidence type="ECO:0000259" key="4">
    <source>
        <dbReference type="PROSITE" id="PS01124"/>
    </source>
</evidence>
<dbReference type="AlphaFoldDB" id="A0A3G9GBW0"/>
<organism evidence="5 6">
    <name type="scientific">Aquitalea magnusonii</name>
    <dbReference type="NCBI Taxonomy" id="332411"/>
    <lineage>
        <taxon>Bacteria</taxon>
        <taxon>Pseudomonadati</taxon>
        <taxon>Pseudomonadota</taxon>
        <taxon>Betaproteobacteria</taxon>
        <taxon>Neisseriales</taxon>
        <taxon>Chromobacteriaceae</taxon>
        <taxon>Aquitalea</taxon>
    </lineage>
</organism>
<dbReference type="InterPro" id="IPR018060">
    <property type="entry name" value="HTH_AraC"/>
</dbReference>
<evidence type="ECO:0000256" key="2">
    <source>
        <dbReference type="ARBA" id="ARBA00023125"/>
    </source>
</evidence>
<dbReference type="Proteomes" id="UP000198290">
    <property type="component" value="Chromosome"/>
</dbReference>
<dbReference type="GO" id="GO:0043565">
    <property type="term" value="F:sequence-specific DNA binding"/>
    <property type="evidence" value="ECO:0007669"/>
    <property type="project" value="InterPro"/>
</dbReference>
<gene>
    <name evidence="5" type="ORF">DLM_1321</name>
</gene>
<proteinExistence type="predicted"/>
<protein>
    <submittedName>
        <fullName evidence="5">Transcriptional regulator PobR, AraC family</fullName>
    </submittedName>
</protein>
<name>A0A3G9GBW0_9NEIS</name>
<reference evidence="5 6" key="2">
    <citation type="journal article" date="2017" name="Genome Announc.">
        <title>Draft genome sequence of Aquitalea magnusonii strain H3, a plant growth-promoting bacterium of duckweed Lemna minor.</title>
        <authorList>
            <person name="Ishizawa H."/>
            <person name="Kuroda M."/>
            <person name="Ike M."/>
        </authorList>
    </citation>
    <scope>NUCLEOTIDE SEQUENCE [LARGE SCALE GENOMIC DNA]</scope>
    <source>
        <strain evidence="5 6">H3</strain>
    </source>
</reference>
<evidence type="ECO:0000256" key="3">
    <source>
        <dbReference type="ARBA" id="ARBA00023163"/>
    </source>
</evidence>
<evidence type="ECO:0000256" key="1">
    <source>
        <dbReference type="ARBA" id="ARBA00023015"/>
    </source>
</evidence>
<keyword evidence="1" id="KW-0805">Transcription regulation</keyword>
<sequence>MFSILKGKADVMVLAAEGNCSAARIQALLEQIAAEFNNPGPASIRLQVWQVRALLLLLVRVQLQSEMNSDEKTVGLTVRFRELVETHYAQHWPVERYAAELNLTESRLNRLSQKNFGKSAFGFIQERLLLEARRKLIYTSTSISQLAYELGFSDPAYFCRFFKKQVGMAPGTFRISSLR</sequence>
<dbReference type="PRINTS" id="PR00032">
    <property type="entry name" value="HTHARAC"/>
</dbReference>
<keyword evidence="6" id="KW-1185">Reference proteome</keyword>
<dbReference type="PROSITE" id="PS01124">
    <property type="entry name" value="HTH_ARAC_FAMILY_2"/>
    <property type="match status" value="1"/>
</dbReference>
<dbReference type="GO" id="GO:0003700">
    <property type="term" value="F:DNA-binding transcription factor activity"/>
    <property type="evidence" value="ECO:0007669"/>
    <property type="project" value="InterPro"/>
</dbReference>
<reference evidence="6" key="1">
    <citation type="journal article" date="2017" name="Biotechnol. Biofuels">
        <title>Evaluation of environmental bacterial communities as a factor affecting the growth of duckweed Lemna minor.</title>
        <authorList>
            <person name="Ishizawa H."/>
            <person name="Kuroda M."/>
            <person name="Morikawa M."/>
            <person name="Ike M."/>
        </authorList>
    </citation>
    <scope>NUCLEOTIDE SEQUENCE [LARGE SCALE GENOMIC DNA]</scope>
    <source>
        <strain evidence="6">H3</strain>
    </source>
</reference>
<dbReference type="PANTHER" id="PTHR43280">
    <property type="entry name" value="ARAC-FAMILY TRANSCRIPTIONAL REGULATOR"/>
    <property type="match status" value="1"/>
</dbReference>
<reference evidence="6" key="3">
    <citation type="journal article" date="2017" name="Plant Physiol. Biochem.">
        <title>Differential oxidative and antioxidative response of duckweed Lemna minor toward plant growth promoting/inhibiting bacteria.</title>
        <authorList>
            <person name="Ishizawa H."/>
            <person name="Kuroda M."/>
            <person name="Morikawa M."/>
            <person name="Ike M."/>
        </authorList>
    </citation>
    <scope>NUCLEOTIDE SEQUENCE [LARGE SCALE GENOMIC DNA]</scope>
    <source>
        <strain evidence="6">H3</strain>
    </source>
</reference>
<dbReference type="KEGG" id="amah:DLM_1321"/>
<evidence type="ECO:0000313" key="6">
    <source>
        <dbReference type="Proteomes" id="UP000198290"/>
    </source>
</evidence>
<dbReference type="SUPFAM" id="SSF46689">
    <property type="entry name" value="Homeodomain-like"/>
    <property type="match status" value="1"/>
</dbReference>
<dbReference type="SMART" id="SM00342">
    <property type="entry name" value="HTH_ARAC"/>
    <property type="match status" value="1"/>
</dbReference>
<accession>A0A3G9GBW0</accession>
<dbReference type="EMBL" id="AP018823">
    <property type="protein sequence ID" value="BBF84945.1"/>
    <property type="molecule type" value="Genomic_DNA"/>
</dbReference>
<keyword evidence="3" id="KW-0804">Transcription</keyword>
<keyword evidence="2" id="KW-0238">DNA-binding</keyword>
<feature type="domain" description="HTH araC/xylS-type" evidence="4">
    <location>
        <begin position="78"/>
        <end position="176"/>
    </location>
</feature>
<dbReference type="PANTHER" id="PTHR43280:SF32">
    <property type="entry name" value="TRANSCRIPTIONAL REGULATORY PROTEIN"/>
    <property type="match status" value="1"/>
</dbReference>
<dbReference type="InterPro" id="IPR009057">
    <property type="entry name" value="Homeodomain-like_sf"/>
</dbReference>
<evidence type="ECO:0000313" key="5">
    <source>
        <dbReference type="EMBL" id="BBF84945.1"/>
    </source>
</evidence>